<evidence type="ECO:0000256" key="5">
    <source>
        <dbReference type="RuleBase" id="RU366025"/>
    </source>
</evidence>
<evidence type="ECO:0000256" key="2">
    <source>
        <dbReference type="ARBA" id="ARBA00009085"/>
    </source>
</evidence>
<feature type="compositionally biased region" description="Polar residues" evidence="6">
    <location>
        <begin position="491"/>
        <end position="509"/>
    </location>
</feature>
<evidence type="ECO:0000259" key="7">
    <source>
        <dbReference type="PROSITE" id="PS50235"/>
    </source>
</evidence>
<keyword evidence="5" id="KW-0833">Ubl conjugation pathway</keyword>
<dbReference type="InterPro" id="IPR018200">
    <property type="entry name" value="USP_CS"/>
</dbReference>
<organism evidence="8 9">
    <name type="scientific">Filobasidium floriforme</name>
    <dbReference type="NCBI Taxonomy" id="5210"/>
    <lineage>
        <taxon>Eukaryota</taxon>
        <taxon>Fungi</taxon>
        <taxon>Dikarya</taxon>
        <taxon>Basidiomycota</taxon>
        <taxon>Agaricomycotina</taxon>
        <taxon>Tremellomycetes</taxon>
        <taxon>Filobasidiales</taxon>
        <taxon>Filobasidiaceae</taxon>
        <taxon>Filobasidium</taxon>
    </lineage>
</organism>
<proteinExistence type="inferred from homology"/>
<dbReference type="PROSITE" id="PS00972">
    <property type="entry name" value="USP_1"/>
    <property type="match status" value="1"/>
</dbReference>
<dbReference type="CDD" id="cd02663">
    <property type="entry name" value="Peptidase_C19G"/>
    <property type="match status" value="1"/>
</dbReference>
<evidence type="ECO:0000256" key="1">
    <source>
        <dbReference type="ARBA" id="ARBA00000707"/>
    </source>
</evidence>
<comment type="similarity">
    <text evidence="2 5">Belongs to the peptidase C19 family.</text>
</comment>
<comment type="caution">
    <text evidence="8">The sequence shown here is derived from an EMBL/GenBank/DDBJ whole genome shotgun (WGS) entry which is preliminary data.</text>
</comment>
<dbReference type="PROSITE" id="PS50235">
    <property type="entry name" value="USP_3"/>
    <property type="match status" value="1"/>
</dbReference>
<dbReference type="InterPro" id="IPR038765">
    <property type="entry name" value="Papain-like_cys_pep_sf"/>
</dbReference>
<dbReference type="PROSITE" id="PS00973">
    <property type="entry name" value="USP_2"/>
    <property type="match status" value="1"/>
</dbReference>
<protein>
    <recommendedName>
        <fullName evidence="5">Ubiquitin carboxyl-terminal hydrolase</fullName>
        <ecNumber evidence="5">3.4.19.12</ecNumber>
    </recommendedName>
</protein>
<dbReference type="PANTHER" id="PTHR24006">
    <property type="entry name" value="UBIQUITIN CARBOXYL-TERMINAL HYDROLASE"/>
    <property type="match status" value="1"/>
</dbReference>
<feature type="compositionally biased region" description="Pro residues" evidence="6">
    <location>
        <begin position="664"/>
        <end position="681"/>
    </location>
</feature>
<keyword evidence="9" id="KW-1185">Reference proteome</keyword>
<evidence type="ECO:0000256" key="4">
    <source>
        <dbReference type="ARBA" id="ARBA00022801"/>
    </source>
</evidence>
<gene>
    <name evidence="8" type="ORF">FFLO_06815</name>
</gene>
<dbReference type="GO" id="GO:0005829">
    <property type="term" value="C:cytosol"/>
    <property type="evidence" value="ECO:0007669"/>
    <property type="project" value="TreeGrafter"/>
</dbReference>
<evidence type="ECO:0000256" key="3">
    <source>
        <dbReference type="ARBA" id="ARBA00022670"/>
    </source>
</evidence>
<dbReference type="AlphaFoldDB" id="A0A8K0JE63"/>
<name>A0A8K0JE63_9TREE</name>
<feature type="compositionally biased region" description="Polar residues" evidence="6">
    <location>
        <begin position="573"/>
        <end position="594"/>
    </location>
</feature>
<dbReference type="GO" id="GO:0006508">
    <property type="term" value="P:proteolysis"/>
    <property type="evidence" value="ECO:0007669"/>
    <property type="project" value="UniProtKB-KW"/>
</dbReference>
<dbReference type="GO" id="GO:0004843">
    <property type="term" value="F:cysteine-type deubiquitinase activity"/>
    <property type="evidence" value="ECO:0007669"/>
    <property type="project" value="UniProtKB-UniRule"/>
</dbReference>
<dbReference type="Gene3D" id="3.90.70.10">
    <property type="entry name" value="Cysteine proteinases"/>
    <property type="match status" value="1"/>
</dbReference>
<dbReference type="SUPFAM" id="SSF54001">
    <property type="entry name" value="Cysteine proteinases"/>
    <property type="match status" value="1"/>
</dbReference>
<evidence type="ECO:0000313" key="8">
    <source>
        <dbReference type="EMBL" id="KAG7527563.1"/>
    </source>
</evidence>
<sequence>MNEFVLPQFPEKEIELEVPESHKAIADKTFFGLENFGNTCYCNSVLQALYHCVPFRQLIDSYPNPTPSTIPAGPTATEIAETFKAIEANGGKVPAGTMGKGVVKPEELVRAVKRENELFRGNMHQDAHEFLGWMLNKIAEDVEELEKSMGREEREEREKRLGGLKRYGLGMGEGGGGKTLVHQLFEGLLTNETRCLTCETTSSRDESFLDLSIDIEQNSSVTSCLRQFSASEMLCQKNKFFCDTCCGLQEAEKSMKIKKLPNVLALHLKRFKYQESLGRFVKLAYRVVFPMQLRLFNTSDDVTNPDRLYELYAVVVHIGMGPNQGHYVALVKNEGRWLLYDDENVEPVDEADIPRYFGDYPAGAGYVLFYQAVDIDPVSLGLTKAPPVLVAEPDSIPMSTPATMESDLVDPMASPTFSTNIPMLDVEPVGVAAAKMSAQAKVEAALADYQASVGRQPSMTRATQASMPIPSSRQSTADTRQTPGLARETSHTPSMDQEPLATSTLSYEHSQGSLSKSEKSGSKWMPKFGATKEKEKNGASTKRNSFYGSSALARPPSATSSAAPGTSPATPMYTPSNGTNGTPSRQRTASTSERPGTASTTGASALGASPQADFAMGPGTTTPGSISRGATPAGGNMSSSFMSTVSATSEPMAPPGRQAQPSVSPIPAPKPQLAQSPPPAARPGLSAQNTSTGMSQLGLGRMASKKDVPQVKDTRSTSGGSLSRRLSMNVPGLTRSSSAAFKSMLGGKKKDKDT</sequence>
<feature type="compositionally biased region" description="Polar residues" evidence="6">
    <location>
        <begin position="686"/>
        <end position="695"/>
    </location>
</feature>
<feature type="domain" description="USP" evidence="7">
    <location>
        <begin position="31"/>
        <end position="373"/>
    </location>
</feature>
<feature type="compositionally biased region" description="Low complexity" evidence="6">
    <location>
        <begin position="549"/>
        <end position="571"/>
    </location>
</feature>
<dbReference type="InterPro" id="IPR050164">
    <property type="entry name" value="Peptidase_C19"/>
</dbReference>
<keyword evidence="3 5" id="KW-0645">Protease</keyword>
<keyword evidence="5" id="KW-0788">Thiol protease</keyword>
<feature type="compositionally biased region" description="Polar residues" evidence="6">
    <location>
        <begin position="538"/>
        <end position="548"/>
    </location>
</feature>
<dbReference type="EC" id="3.4.19.12" evidence="5"/>
<feature type="compositionally biased region" description="Polar residues" evidence="6">
    <location>
        <begin position="456"/>
        <end position="482"/>
    </location>
</feature>
<feature type="compositionally biased region" description="Low complexity" evidence="6">
    <location>
        <begin position="716"/>
        <end position="727"/>
    </location>
</feature>
<feature type="compositionally biased region" description="Low complexity" evidence="6">
    <location>
        <begin position="637"/>
        <end position="649"/>
    </location>
</feature>
<dbReference type="InterPro" id="IPR001394">
    <property type="entry name" value="Peptidase_C19_UCH"/>
</dbReference>
<dbReference type="EMBL" id="JABELV010000265">
    <property type="protein sequence ID" value="KAG7527563.1"/>
    <property type="molecule type" value="Genomic_DNA"/>
</dbReference>
<dbReference type="Pfam" id="PF00443">
    <property type="entry name" value="UCH"/>
    <property type="match status" value="1"/>
</dbReference>
<feature type="region of interest" description="Disordered" evidence="6">
    <location>
        <begin position="456"/>
        <end position="754"/>
    </location>
</feature>
<feature type="compositionally biased region" description="Low complexity" evidence="6">
    <location>
        <begin position="596"/>
        <end position="609"/>
    </location>
</feature>
<dbReference type="Proteomes" id="UP000812966">
    <property type="component" value="Unassembled WGS sequence"/>
</dbReference>
<dbReference type="GO" id="GO:0005634">
    <property type="term" value="C:nucleus"/>
    <property type="evidence" value="ECO:0007669"/>
    <property type="project" value="TreeGrafter"/>
</dbReference>
<dbReference type="PANTHER" id="PTHR24006:SF733">
    <property type="entry name" value="RE52890P"/>
    <property type="match status" value="1"/>
</dbReference>
<keyword evidence="4 5" id="KW-0378">Hydrolase</keyword>
<evidence type="ECO:0000313" key="9">
    <source>
        <dbReference type="Proteomes" id="UP000812966"/>
    </source>
</evidence>
<accession>A0A8K0JE63</accession>
<feature type="compositionally biased region" description="Basic and acidic residues" evidence="6">
    <location>
        <begin position="704"/>
        <end position="715"/>
    </location>
</feature>
<evidence type="ECO:0000256" key="6">
    <source>
        <dbReference type="SAM" id="MobiDB-lite"/>
    </source>
</evidence>
<comment type="catalytic activity">
    <reaction evidence="1 5">
        <text>Thiol-dependent hydrolysis of ester, thioester, amide, peptide and isopeptide bonds formed by the C-terminal Gly of ubiquitin (a 76-residue protein attached to proteins as an intracellular targeting signal).</text>
        <dbReference type="EC" id="3.4.19.12"/>
    </reaction>
</comment>
<dbReference type="GO" id="GO:0016579">
    <property type="term" value="P:protein deubiquitination"/>
    <property type="evidence" value="ECO:0007669"/>
    <property type="project" value="InterPro"/>
</dbReference>
<dbReference type="InterPro" id="IPR028889">
    <property type="entry name" value="USP"/>
</dbReference>
<reference evidence="8" key="1">
    <citation type="submission" date="2020-04" db="EMBL/GenBank/DDBJ databases">
        <title>Analysis of mating type loci in Filobasidium floriforme.</title>
        <authorList>
            <person name="Nowrousian M."/>
        </authorList>
    </citation>
    <scope>NUCLEOTIDE SEQUENCE</scope>
    <source>
        <strain evidence="8">CBS 6242</strain>
    </source>
</reference>